<keyword evidence="2" id="KW-0472">Membrane</keyword>
<keyword evidence="4" id="KW-1185">Reference proteome</keyword>
<protein>
    <submittedName>
        <fullName evidence="3">Uncharacterized protein</fullName>
    </submittedName>
</protein>
<feature type="region of interest" description="Disordered" evidence="1">
    <location>
        <begin position="139"/>
        <end position="165"/>
    </location>
</feature>
<proteinExistence type="predicted"/>
<dbReference type="HOGENOM" id="CLU_983673_0_0_1"/>
<dbReference type="Gene3D" id="2.60.120.260">
    <property type="entry name" value="Galactose-binding domain-like"/>
    <property type="match status" value="1"/>
</dbReference>
<feature type="transmembrane region" description="Helical" evidence="2">
    <location>
        <begin position="182"/>
        <end position="204"/>
    </location>
</feature>
<dbReference type="Proteomes" id="UP000027222">
    <property type="component" value="Unassembled WGS sequence"/>
</dbReference>
<dbReference type="EMBL" id="KL142415">
    <property type="protein sequence ID" value="KDR67432.1"/>
    <property type="molecule type" value="Genomic_DNA"/>
</dbReference>
<feature type="compositionally biased region" description="Low complexity" evidence="1">
    <location>
        <begin position="139"/>
        <end position="158"/>
    </location>
</feature>
<dbReference type="AlphaFoldDB" id="A0A067SBY0"/>
<organism evidence="3 4">
    <name type="scientific">Galerina marginata (strain CBS 339.88)</name>
    <dbReference type="NCBI Taxonomy" id="685588"/>
    <lineage>
        <taxon>Eukaryota</taxon>
        <taxon>Fungi</taxon>
        <taxon>Dikarya</taxon>
        <taxon>Basidiomycota</taxon>
        <taxon>Agaricomycotina</taxon>
        <taxon>Agaricomycetes</taxon>
        <taxon>Agaricomycetidae</taxon>
        <taxon>Agaricales</taxon>
        <taxon>Agaricineae</taxon>
        <taxon>Strophariaceae</taxon>
        <taxon>Galerina</taxon>
    </lineage>
</organism>
<evidence type="ECO:0000256" key="2">
    <source>
        <dbReference type="SAM" id="Phobius"/>
    </source>
</evidence>
<gene>
    <name evidence="3" type="ORF">GALMADRAFT_147205</name>
</gene>
<keyword evidence="2" id="KW-1133">Transmembrane helix</keyword>
<evidence type="ECO:0000256" key="1">
    <source>
        <dbReference type="SAM" id="MobiDB-lite"/>
    </source>
</evidence>
<keyword evidence="2" id="KW-0812">Transmembrane</keyword>
<accession>A0A067SBY0</accession>
<dbReference type="OrthoDB" id="3265734at2759"/>
<evidence type="ECO:0000313" key="3">
    <source>
        <dbReference type="EMBL" id="KDR67432.1"/>
    </source>
</evidence>
<reference evidence="4" key="1">
    <citation type="journal article" date="2014" name="Proc. Natl. Acad. Sci. U.S.A.">
        <title>Extensive sampling of basidiomycete genomes demonstrates inadequacy of the white-rot/brown-rot paradigm for wood decay fungi.</title>
        <authorList>
            <person name="Riley R."/>
            <person name="Salamov A.A."/>
            <person name="Brown D.W."/>
            <person name="Nagy L.G."/>
            <person name="Floudas D."/>
            <person name="Held B.W."/>
            <person name="Levasseur A."/>
            <person name="Lombard V."/>
            <person name="Morin E."/>
            <person name="Otillar R."/>
            <person name="Lindquist E.A."/>
            <person name="Sun H."/>
            <person name="LaButti K.M."/>
            <person name="Schmutz J."/>
            <person name="Jabbour D."/>
            <person name="Luo H."/>
            <person name="Baker S.E."/>
            <person name="Pisabarro A.G."/>
            <person name="Walton J.D."/>
            <person name="Blanchette R.A."/>
            <person name="Henrissat B."/>
            <person name="Martin F."/>
            <person name="Cullen D."/>
            <person name="Hibbett D.S."/>
            <person name="Grigoriev I.V."/>
        </authorList>
    </citation>
    <scope>NUCLEOTIDE SEQUENCE [LARGE SCALE GENOMIC DNA]</scope>
    <source>
        <strain evidence="4">CBS 339.88</strain>
    </source>
</reference>
<sequence>MTSPGVVYIDDRDPVVVYKPNWNRGGNASDYLSTSTSTHVPGSTANLSFSGTGVSVWGTVQVLNPNEPSNVLLSFSVDDGPPMTHNIAELPVFQFQQNVFQSDSLAPSTHTLVVTLENRASFFLDYFLVIPLDSTSSTTLAATTSPSAPPTTSEPSLSHPSPTMSAVADANFHSKGVPIDTIVGGTLGGFALLCIAILAVWLGYQRGKSKGNDNRLPQPFNPTSSMDQFRAQSSNTPIISHLPLMHPILHIPPLKGSQRAQLSSTHPVQVENNWDLYTLSGQTEPPRYDG</sequence>
<name>A0A067SBY0_GALM3</name>
<evidence type="ECO:0000313" key="4">
    <source>
        <dbReference type="Proteomes" id="UP000027222"/>
    </source>
</evidence>